<accession>A0AAV4MWB7</accession>
<name>A0AAV4MWB7_CAEEX</name>
<protein>
    <submittedName>
        <fullName evidence="1">Uncharacterized protein</fullName>
    </submittedName>
</protein>
<reference evidence="1 2" key="1">
    <citation type="submission" date="2021-06" db="EMBL/GenBank/DDBJ databases">
        <title>Caerostris extrusa draft genome.</title>
        <authorList>
            <person name="Kono N."/>
            <person name="Arakawa K."/>
        </authorList>
    </citation>
    <scope>NUCLEOTIDE SEQUENCE [LARGE SCALE GENOMIC DNA]</scope>
</reference>
<dbReference type="AlphaFoldDB" id="A0AAV4MWB7"/>
<sequence length="69" mass="7931">MKRIPEELKGKILLNLLGEKEQIMVNDATATLEEEDILINHIKDEDYDKYRYDEIGRGTEAIRTVGQGP</sequence>
<keyword evidence="2" id="KW-1185">Reference proteome</keyword>
<organism evidence="1 2">
    <name type="scientific">Caerostris extrusa</name>
    <name type="common">Bark spider</name>
    <name type="synonym">Caerostris bankana</name>
    <dbReference type="NCBI Taxonomy" id="172846"/>
    <lineage>
        <taxon>Eukaryota</taxon>
        <taxon>Metazoa</taxon>
        <taxon>Ecdysozoa</taxon>
        <taxon>Arthropoda</taxon>
        <taxon>Chelicerata</taxon>
        <taxon>Arachnida</taxon>
        <taxon>Araneae</taxon>
        <taxon>Araneomorphae</taxon>
        <taxon>Entelegynae</taxon>
        <taxon>Araneoidea</taxon>
        <taxon>Araneidae</taxon>
        <taxon>Caerostris</taxon>
    </lineage>
</organism>
<gene>
    <name evidence="1" type="ORF">CEXT_641051</name>
</gene>
<evidence type="ECO:0000313" key="1">
    <source>
        <dbReference type="EMBL" id="GIX76260.1"/>
    </source>
</evidence>
<evidence type="ECO:0000313" key="2">
    <source>
        <dbReference type="Proteomes" id="UP001054945"/>
    </source>
</evidence>
<dbReference type="Proteomes" id="UP001054945">
    <property type="component" value="Unassembled WGS sequence"/>
</dbReference>
<dbReference type="EMBL" id="BPLR01002655">
    <property type="protein sequence ID" value="GIX76260.1"/>
    <property type="molecule type" value="Genomic_DNA"/>
</dbReference>
<proteinExistence type="predicted"/>
<comment type="caution">
    <text evidence="1">The sequence shown here is derived from an EMBL/GenBank/DDBJ whole genome shotgun (WGS) entry which is preliminary data.</text>
</comment>